<feature type="compositionally biased region" description="Low complexity" evidence="2">
    <location>
        <begin position="7"/>
        <end position="17"/>
    </location>
</feature>
<evidence type="ECO:0000313" key="5">
    <source>
        <dbReference type="Proteomes" id="UP001589788"/>
    </source>
</evidence>
<feature type="region of interest" description="Disordered" evidence="2">
    <location>
        <begin position="1"/>
        <end position="23"/>
    </location>
</feature>
<dbReference type="InterPro" id="IPR029787">
    <property type="entry name" value="Nucleotide_cyclase"/>
</dbReference>
<evidence type="ECO:0000256" key="2">
    <source>
        <dbReference type="SAM" id="MobiDB-lite"/>
    </source>
</evidence>
<dbReference type="RefSeq" id="WP_377790126.1">
    <property type="nucleotide sequence ID" value="NZ_JBHLYQ010000111.1"/>
</dbReference>
<dbReference type="PROSITE" id="PS50125">
    <property type="entry name" value="GUANYLATE_CYCLASE_2"/>
    <property type="match status" value="1"/>
</dbReference>
<organism evidence="4 5">
    <name type="scientific">Aciditerrimonas ferrireducens</name>
    <dbReference type="NCBI Taxonomy" id="667306"/>
    <lineage>
        <taxon>Bacteria</taxon>
        <taxon>Bacillati</taxon>
        <taxon>Actinomycetota</taxon>
        <taxon>Acidimicrobiia</taxon>
        <taxon>Acidimicrobiales</taxon>
        <taxon>Acidimicrobiaceae</taxon>
        <taxon>Aciditerrimonas</taxon>
    </lineage>
</organism>
<proteinExistence type="inferred from homology"/>
<sequence>MSGDRQGSAGSGPSAPGDEADEGRAAALARVRAVLQAAGVGEEEFQAALAGDVVDLLVADRLLLPTRRRFTAQEVAEATGMAVEVLARFWRALGFPDFGPEERLFGEQDVEAVLTLQELVDLGVTDMASAVGLTRVVGVAMSRVAEAELAATATPLGTAGGDSVEAAARFVEVADRSLPAVARLLEFVWRRHLQAAVRRAMAQRGRQPSGSPELVVGFADMVGFTRLSQQLDEATLATVVNRFETLAHETITALGGRLVKMIGDEAMFVAERPGAGVAVAVRLAELYADDELLSDVRVGLALGPVLAQDGDYFGPVVNLASRIAQLAYPGTVLAADEVRHALVAEQAARDLPAAVGAVLAEVEATPLRPRMVRDVGRVQLWNLHRRGQEAAPSDRRAGRRLDR</sequence>
<dbReference type="CDD" id="cd07302">
    <property type="entry name" value="CHD"/>
    <property type="match status" value="1"/>
</dbReference>
<dbReference type="PANTHER" id="PTHR43081">
    <property type="entry name" value="ADENYLATE CYCLASE, TERMINAL-DIFFERENTIATION SPECIFIC-RELATED"/>
    <property type="match status" value="1"/>
</dbReference>
<evidence type="ECO:0000313" key="4">
    <source>
        <dbReference type="EMBL" id="MFC0082519.1"/>
    </source>
</evidence>
<dbReference type="EMBL" id="JBHLYQ010000111">
    <property type="protein sequence ID" value="MFC0082519.1"/>
    <property type="molecule type" value="Genomic_DNA"/>
</dbReference>
<dbReference type="SUPFAM" id="SSF55073">
    <property type="entry name" value="Nucleotide cyclase"/>
    <property type="match status" value="1"/>
</dbReference>
<dbReference type="InterPro" id="IPR050697">
    <property type="entry name" value="Adenylyl/Guanylyl_Cyclase_3/4"/>
</dbReference>
<dbReference type="Proteomes" id="UP001589788">
    <property type="component" value="Unassembled WGS sequence"/>
</dbReference>
<comment type="caution">
    <text evidence="4">The sequence shown here is derived from an EMBL/GenBank/DDBJ whole genome shotgun (WGS) entry which is preliminary data.</text>
</comment>
<feature type="non-terminal residue" evidence="4">
    <location>
        <position position="403"/>
    </location>
</feature>
<dbReference type="InterPro" id="IPR032026">
    <property type="entry name" value="Ad_Cy_reg"/>
</dbReference>
<gene>
    <name evidence="4" type="ORF">ACFFRE_10295</name>
</gene>
<name>A0ABV6C497_9ACTN</name>
<comment type="similarity">
    <text evidence="1">Belongs to the adenylyl cyclase class-3 family.</text>
</comment>
<keyword evidence="5" id="KW-1185">Reference proteome</keyword>
<dbReference type="Pfam" id="PF00211">
    <property type="entry name" value="Guanylate_cyc"/>
    <property type="match status" value="1"/>
</dbReference>
<evidence type="ECO:0000256" key="1">
    <source>
        <dbReference type="ARBA" id="ARBA00005381"/>
    </source>
</evidence>
<dbReference type="InterPro" id="IPR001054">
    <property type="entry name" value="A/G_cyclase"/>
</dbReference>
<feature type="domain" description="Guanylate cyclase" evidence="3">
    <location>
        <begin position="215"/>
        <end position="324"/>
    </location>
</feature>
<dbReference type="PANTHER" id="PTHR43081:SF19">
    <property type="entry name" value="PH-SENSITIVE ADENYLATE CYCLASE RV1264"/>
    <property type="match status" value="1"/>
</dbReference>
<accession>A0ABV6C497</accession>
<dbReference type="Gene3D" id="3.30.70.1230">
    <property type="entry name" value="Nucleotide cyclase"/>
    <property type="match status" value="1"/>
</dbReference>
<protein>
    <submittedName>
        <fullName evidence="4">Adenylate cyclase regulatory domain-containing protein</fullName>
    </submittedName>
</protein>
<evidence type="ECO:0000259" key="3">
    <source>
        <dbReference type="PROSITE" id="PS50125"/>
    </source>
</evidence>
<reference evidence="4 5" key="1">
    <citation type="submission" date="2024-09" db="EMBL/GenBank/DDBJ databases">
        <authorList>
            <person name="Sun Q."/>
            <person name="Mori K."/>
        </authorList>
    </citation>
    <scope>NUCLEOTIDE SEQUENCE [LARGE SCALE GENOMIC DNA]</scope>
    <source>
        <strain evidence="4 5">JCM 15389</strain>
    </source>
</reference>
<dbReference type="SMART" id="SM00044">
    <property type="entry name" value="CYCc"/>
    <property type="match status" value="1"/>
</dbReference>
<dbReference type="Pfam" id="PF16701">
    <property type="entry name" value="Ad_Cy_reg"/>
    <property type="match status" value="1"/>
</dbReference>